<dbReference type="Gene3D" id="2.60.120.10">
    <property type="entry name" value="Jelly Rolls"/>
    <property type="match status" value="2"/>
</dbReference>
<accession>A0A6N2XP55</accession>
<feature type="domain" description="Mannose-6-phosphate isomerase cupin" evidence="3">
    <location>
        <begin position="286"/>
        <end position="356"/>
    </location>
</feature>
<dbReference type="GeneID" id="23116838"/>
<dbReference type="InterPro" id="IPR014710">
    <property type="entry name" value="RmlC-like_jellyroll"/>
</dbReference>
<evidence type="ECO:0000256" key="1">
    <source>
        <dbReference type="ARBA" id="ARBA00029741"/>
    </source>
</evidence>
<keyword evidence="4" id="KW-0413">Isomerase</keyword>
<dbReference type="InterPro" id="IPR049071">
    <property type="entry name" value="MPI_cupin_dom"/>
</dbReference>
<protein>
    <recommendedName>
        <fullName evidence="1">Phosphohexomutase</fullName>
    </recommendedName>
    <alternativeName>
        <fullName evidence="2">Phosphomannose isomerase</fullName>
    </alternativeName>
</protein>
<evidence type="ECO:0000313" key="4">
    <source>
        <dbReference type="EMBL" id="VYT56231.1"/>
    </source>
</evidence>
<name>A0A6N2XP55_9FIRM</name>
<proteinExistence type="predicted"/>
<dbReference type="EMBL" id="CACRTF010000021">
    <property type="protein sequence ID" value="VYT56231.1"/>
    <property type="molecule type" value="Genomic_DNA"/>
</dbReference>
<dbReference type="Pfam" id="PF21621">
    <property type="entry name" value="MPI_cupin_dom"/>
    <property type="match status" value="1"/>
</dbReference>
<gene>
    <name evidence="4" type="primary">gmuF_3</name>
    <name evidence="4" type="ORF">CBLFYP116_05472</name>
</gene>
<evidence type="ECO:0000259" key="3">
    <source>
        <dbReference type="Pfam" id="PF21621"/>
    </source>
</evidence>
<organism evidence="4">
    <name type="scientific">Enterocloster bolteae</name>
    <dbReference type="NCBI Taxonomy" id="208479"/>
    <lineage>
        <taxon>Bacteria</taxon>
        <taxon>Bacillati</taxon>
        <taxon>Bacillota</taxon>
        <taxon>Clostridia</taxon>
        <taxon>Lachnospirales</taxon>
        <taxon>Lachnospiraceae</taxon>
        <taxon>Enterocloster</taxon>
    </lineage>
</organism>
<dbReference type="AlphaFoldDB" id="A0A6N2XP55"/>
<reference evidence="4" key="1">
    <citation type="submission" date="2019-11" db="EMBL/GenBank/DDBJ databases">
        <authorList>
            <person name="Feng L."/>
        </authorList>
    </citation>
    <scope>NUCLEOTIDE SEQUENCE</scope>
    <source>
        <strain evidence="4">CbolteaeLFYP116</strain>
    </source>
</reference>
<dbReference type="GO" id="GO:0016853">
    <property type="term" value="F:isomerase activity"/>
    <property type="evidence" value="ECO:0007669"/>
    <property type="project" value="UniProtKB-KW"/>
</dbReference>
<dbReference type="InterPro" id="IPR011051">
    <property type="entry name" value="RmlC_Cupin_sf"/>
</dbReference>
<dbReference type="CDD" id="cd07010">
    <property type="entry name" value="cupin_PMI_type_I_N_bac"/>
    <property type="match status" value="1"/>
</dbReference>
<evidence type="ECO:0000256" key="2">
    <source>
        <dbReference type="ARBA" id="ARBA00030762"/>
    </source>
</evidence>
<sequence length="363" mass="40659">MATGLMKLPENRVRRNYTGGAGIDRLHGKARQEDNNMPEEWVGSMVEASNPGMEPIAHEGLAVVETADGPRFLRDIIDDDREFYLGAGAGGGEGGWRLSFLLKILDSAMRLHVQAHPSTRFANEVMGMPYGKLECYYILHVRDGISPYIRLGFQHTPGRDGWREIVEKQDKARMDGCFEKIPVQVGEVWYIPGGMPHAIGEGITMLEIMEPSDLVVRCEFEREGIVVPEDGRFMGRGLDFCLDIFDYTEYSKEEIMEKCRIEPRVLEETDTFRRVRLVDGTLTSCFLVEKLEVNGPALVGHNRKFNLGVVCAGSCTMEENGQVIRLKAGDSFLIAAGTESYQIRPEGSAQLVMVYPGKDMDRL</sequence>
<dbReference type="RefSeq" id="WP_002578198.1">
    <property type="nucleotide sequence ID" value="NZ_BAABZS010000001.1"/>
</dbReference>
<dbReference type="SUPFAM" id="SSF51182">
    <property type="entry name" value="RmlC-like cupins"/>
    <property type="match status" value="1"/>
</dbReference>